<organism evidence="2 3">
    <name type="scientific">Streptomyces clavuligerus</name>
    <dbReference type="NCBI Taxonomy" id="1901"/>
    <lineage>
        <taxon>Bacteria</taxon>
        <taxon>Bacillati</taxon>
        <taxon>Actinomycetota</taxon>
        <taxon>Actinomycetes</taxon>
        <taxon>Kitasatosporales</taxon>
        <taxon>Streptomycetaceae</taxon>
        <taxon>Streptomyces</taxon>
    </lineage>
</organism>
<name>B5GUF4_STRCL</name>
<dbReference type="GeneID" id="93733401"/>
<sequence length="83" mass="9391">MSAVYEVIWEPEALRQAERLAKNDPSGVRQVFTAVDRLARDPRPRGAFGSADLLRIHVGPYRVLYEISAHRIRVSVIHLGRLA</sequence>
<dbReference type="Gene3D" id="3.30.2310.20">
    <property type="entry name" value="RelE-like"/>
    <property type="match status" value="1"/>
</dbReference>
<dbReference type="eggNOG" id="COG2026">
    <property type="taxonomic scope" value="Bacteria"/>
</dbReference>
<reference evidence="2 3" key="1">
    <citation type="journal article" date="2010" name="Genome Biol. Evol.">
        <title>The sequence of a 1.8-mb bacterial linear plasmid reveals a rich evolutionary reservoir of secondary metabolic pathways.</title>
        <authorList>
            <person name="Medema M.H."/>
            <person name="Trefzer A."/>
            <person name="Kovalchuk A."/>
            <person name="van den Berg M."/>
            <person name="Mueller U."/>
            <person name="Heijne W."/>
            <person name="Wu L."/>
            <person name="Alam M.T."/>
            <person name="Ronning C.M."/>
            <person name="Nierman W.C."/>
            <person name="Bovenberg R.A.L."/>
            <person name="Breitling R."/>
            <person name="Takano E."/>
        </authorList>
    </citation>
    <scope>NUCLEOTIDE SEQUENCE [LARGE SCALE GENOMIC DNA]</scope>
    <source>
        <strain evidence="3">ATCC 27064 / DSM 738 / JCM 4710 / NBRC 13307 / NCIMB 12785 / NRRL 3585 / VKM Ac-602</strain>
        <plasmid evidence="2">pSCL4</plasmid>
    </source>
</reference>
<dbReference type="Proteomes" id="UP000002357">
    <property type="component" value="Plasmid pSCL4"/>
</dbReference>
<keyword evidence="1" id="KW-1277">Toxin-antitoxin system</keyword>
<dbReference type="RefSeq" id="WP_003955462.1">
    <property type="nucleotide sequence ID" value="NZ_CM000914.1"/>
</dbReference>
<dbReference type="Pfam" id="PF05016">
    <property type="entry name" value="ParE_toxin"/>
    <property type="match status" value="1"/>
</dbReference>
<accession>B5GUF4</accession>
<dbReference type="InterPro" id="IPR007712">
    <property type="entry name" value="RelE/ParE_toxin"/>
</dbReference>
<dbReference type="InterPro" id="IPR035093">
    <property type="entry name" value="RelE/ParE_toxin_dom_sf"/>
</dbReference>
<dbReference type="OrthoDB" id="9812706at2"/>
<dbReference type="SUPFAM" id="SSF143011">
    <property type="entry name" value="RelE-like"/>
    <property type="match status" value="1"/>
</dbReference>
<evidence type="ECO:0000313" key="3">
    <source>
        <dbReference type="Proteomes" id="UP000002357"/>
    </source>
</evidence>
<protein>
    <recommendedName>
        <fullName evidence="4">Plasmid stabilization system</fullName>
    </recommendedName>
</protein>
<gene>
    <name evidence="2" type="ORF">SCLAV_p0176</name>
</gene>
<keyword evidence="3" id="KW-1185">Reference proteome</keyword>
<dbReference type="EMBL" id="CM000914">
    <property type="protein sequence ID" value="EFG03667.2"/>
    <property type="molecule type" value="Genomic_DNA"/>
</dbReference>
<evidence type="ECO:0000313" key="2">
    <source>
        <dbReference type="EMBL" id="EFG03667.2"/>
    </source>
</evidence>
<geneLocation type="plasmid" evidence="2 3">
    <name>pSCL4</name>
</geneLocation>
<dbReference type="AlphaFoldDB" id="B5GUF4"/>
<evidence type="ECO:0000256" key="1">
    <source>
        <dbReference type="ARBA" id="ARBA00022649"/>
    </source>
</evidence>
<proteinExistence type="predicted"/>
<evidence type="ECO:0008006" key="4">
    <source>
        <dbReference type="Google" id="ProtNLM"/>
    </source>
</evidence>
<keyword evidence="2" id="KW-0614">Plasmid</keyword>